<feature type="region of interest" description="Disordered" evidence="1">
    <location>
        <begin position="1"/>
        <end position="60"/>
    </location>
</feature>
<name>A0A1J5QBX4_9ZZZZ</name>
<comment type="caution">
    <text evidence="2">The sequence shown here is derived from an EMBL/GenBank/DDBJ whole genome shotgun (WGS) entry which is preliminary data.</text>
</comment>
<evidence type="ECO:0000313" key="2">
    <source>
        <dbReference type="EMBL" id="OIQ80912.1"/>
    </source>
</evidence>
<dbReference type="AlphaFoldDB" id="A0A1J5QBX4"/>
<organism evidence="2">
    <name type="scientific">mine drainage metagenome</name>
    <dbReference type="NCBI Taxonomy" id="410659"/>
    <lineage>
        <taxon>unclassified sequences</taxon>
        <taxon>metagenomes</taxon>
        <taxon>ecological metagenomes</taxon>
    </lineage>
</organism>
<feature type="compositionally biased region" description="Basic and acidic residues" evidence="1">
    <location>
        <begin position="8"/>
        <end position="35"/>
    </location>
</feature>
<evidence type="ECO:0000256" key="1">
    <source>
        <dbReference type="SAM" id="MobiDB-lite"/>
    </source>
</evidence>
<dbReference type="EMBL" id="MLJW01000995">
    <property type="protein sequence ID" value="OIQ80912.1"/>
    <property type="molecule type" value="Genomic_DNA"/>
</dbReference>
<proteinExistence type="predicted"/>
<protein>
    <submittedName>
        <fullName evidence="2">Uncharacterized protein</fullName>
    </submittedName>
</protein>
<sequence>MAKPNYSYEKRQKELAKQRKKQEKLQRKVHKHDEPQAGEAEQSSATQPASGAAPTQNPAN</sequence>
<reference evidence="2" key="1">
    <citation type="submission" date="2016-10" db="EMBL/GenBank/DDBJ databases">
        <title>Sequence of Gallionella enrichment culture.</title>
        <authorList>
            <person name="Poehlein A."/>
            <person name="Muehling M."/>
            <person name="Daniel R."/>
        </authorList>
    </citation>
    <scope>NUCLEOTIDE SEQUENCE</scope>
</reference>
<gene>
    <name evidence="2" type="ORF">GALL_373330</name>
</gene>
<accession>A0A1J5QBX4</accession>
<feature type="compositionally biased region" description="Polar residues" evidence="1">
    <location>
        <begin position="41"/>
        <end position="60"/>
    </location>
</feature>